<dbReference type="PANTHER" id="PTHR44068">
    <property type="entry name" value="ZGC:194242"/>
    <property type="match status" value="1"/>
</dbReference>
<reference evidence="3" key="1">
    <citation type="journal article" date="2019" name="Int. J. Syst. Evol. Microbiol.">
        <title>The Global Catalogue of Microorganisms (GCM) 10K type strain sequencing project: providing services to taxonomists for standard genome sequencing and annotation.</title>
        <authorList>
            <consortium name="The Broad Institute Genomics Platform"/>
            <consortium name="The Broad Institute Genome Sequencing Center for Infectious Disease"/>
            <person name="Wu L."/>
            <person name="Ma J."/>
        </authorList>
    </citation>
    <scope>NUCLEOTIDE SEQUENCE [LARGE SCALE GENOMIC DNA]</scope>
    <source>
        <strain evidence="3">JCM 10425</strain>
    </source>
</reference>
<comment type="caution">
    <text evidence="2">The sequence shown here is derived from an EMBL/GenBank/DDBJ whole genome shotgun (WGS) entry which is preliminary data.</text>
</comment>
<accession>A0ABP3D5D4</accession>
<dbReference type="PANTHER" id="PTHR44068:SF11">
    <property type="entry name" value="GERANYL DIPHOSPHATE 2-C-METHYLTRANSFERASE"/>
    <property type="match status" value="1"/>
</dbReference>
<keyword evidence="2" id="KW-0808">Transferase</keyword>
<gene>
    <name evidence="2" type="ORF">GCM10009539_06320</name>
</gene>
<proteinExistence type="predicted"/>
<name>A0ABP3D5D4_9ACTN</name>
<dbReference type="InterPro" id="IPR050447">
    <property type="entry name" value="Erg6_SMT_methyltransf"/>
</dbReference>
<dbReference type="InterPro" id="IPR029063">
    <property type="entry name" value="SAM-dependent_MTases_sf"/>
</dbReference>
<dbReference type="SUPFAM" id="SSF53335">
    <property type="entry name" value="S-adenosyl-L-methionine-dependent methyltransferases"/>
    <property type="match status" value="1"/>
</dbReference>
<dbReference type="Proteomes" id="UP001500967">
    <property type="component" value="Unassembled WGS sequence"/>
</dbReference>
<dbReference type="Gene3D" id="3.40.50.150">
    <property type="entry name" value="Vaccinia Virus protein VP39"/>
    <property type="match status" value="1"/>
</dbReference>
<organism evidence="2 3">
    <name type="scientific">Cryptosporangium japonicum</name>
    <dbReference type="NCBI Taxonomy" id="80872"/>
    <lineage>
        <taxon>Bacteria</taxon>
        <taxon>Bacillati</taxon>
        <taxon>Actinomycetota</taxon>
        <taxon>Actinomycetes</taxon>
        <taxon>Cryptosporangiales</taxon>
        <taxon>Cryptosporangiaceae</taxon>
        <taxon>Cryptosporangium</taxon>
    </lineage>
</organism>
<keyword evidence="2" id="KW-0489">Methyltransferase</keyword>
<feature type="domain" description="Methyltransferase" evidence="1">
    <location>
        <begin position="69"/>
        <end position="163"/>
    </location>
</feature>
<dbReference type="InterPro" id="IPR041698">
    <property type="entry name" value="Methyltransf_25"/>
</dbReference>
<protein>
    <submittedName>
        <fullName evidence="2">27-O-demethylrifamycin SV methyltransferase</fullName>
    </submittedName>
</protein>
<evidence type="ECO:0000313" key="2">
    <source>
        <dbReference type="EMBL" id="GAA0223840.1"/>
    </source>
</evidence>
<sequence>MTASVPTTTPGQVSDFYDVYNSLLRKYWDDNFHFGYWLDADDGSSVSVATDRFTDIMISKLPVGPGARILDVGCGIGKPAIRLARATGASVLGISINQNQVDEANALAAAEGLADRVSFQVVNALDMPFDDGSFDAALAFESIVHMPRKAALSEIARVVRPGGHIALTDLIRVDAEESTSPAAFMTQSVVRLEDYRELCRDAGIEIDELLDVSAHTDRTYDAMQNGIERSSEEISGKFGPGMMETLKNVMTPFAMGNVIGCAIVAGRRKPVLR</sequence>
<keyword evidence="3" id="KW-1185">Reference proteome</keyword>
<dbReference type="CDD" id="cd02440">
    <property type="entry name" value="AdoMet_MTases"/>
    <property type="match status" value="1"/>
</dbReference>
<dbReference type="EMBL" id="BAAAGX010000003">
    <property type="protein sequence ID" value="GAA0223840.1"/>
    <property type="molecule type" value="Genomic_DNA"/>
</dbReference>
<evidence type="ECO:0000313" key="3">
    <source>
        <dbReference type="Proteomes" id="UP001500967"/>
    </source>
</evidence>
<dbReference type="GO" id="GO:0008168">
    <property type="term" value="F:methyltransferase activity"/>
    <property type="evidence" value="ECO:0007669"/>
    <property type="project" value="UniProtKB-KW"/>
</dbReference>
<evidence type="ECO:0000259" key="1">
    <source>
        <dbReference type="Pfam" id="PF13649"/>
    </source>
</evidence>
<dbReference type="GO" id="GO:0032259">
    <property type="term" value="P:methylation"/>
    <property type="evidence" value="ECO:0007669"/>
    <property type="project" value="UniProtKB-KW"/>
</dbReference>
<dbReference type="Pfam" id="PF13649">
    <property type="entry name" value="Methyltransf_25"/>
    <property type="match status" value="1"/>
</dbReference>